<dbReference type="Gene3D" id="1.10.3720.10">
    <property type="entry name" value="MetI-like"/>
    <property type="match status" value="1"/>
</dbReference>
<dbReference type="GO" id="GO:0043190">
    <property type="term" value="C:ATP-binding cassette (ABC) transporter complex"/>
    <property type="evidence" value="ECO:0007669"/>
    <property type="project" value="InterPro"/>
</dbReference>
<dbReference type="PROSITE" id="PS50928">
    <property type="entry name" value="ABC_TM1"/>
    <property type="match status" value="1"/>
</dbReference>
<keyword evidence="7 8" id="KW-0472">Membrane</keyword>
<comment type="similarity">
    <text evidence="8">Belongs to the binding-protein-dependent transport system permease family.</text>
</comment>
<dbReference type="PANTHER" id="PTHR30614">
    <property type="entry name" value="MEMBRANE COMPONENT OF AMINO ACID ABC TRANSPORTER"/>
    <property type="match status" value="1"/>
</dbReference>
<feature type="transmembrane region" description="Helical" evidence="8">
    <location>
        <begin position="52"/>
        <end position="73"/>
    </location>
</feature>
<evidence type="ECO:0000256" key="5">
    <source>
        <dbReference type="ARBA" id="ARBA00022970"/>
    </source>
</evidence>
<gene>
    <name evidence="11" type="primary">tcyB</name>
    <name evidence="11" type="ORF">ERS852450_02888</name>
    <name evidence="10" type="ORF">ERS852578_01427</name>
</gene>
<evidence type="ECO:0000313" key="10">
    <source>
        <dbReference type="EMBL" id="CUM97510.1"/>
    </source>
</evidence>
<dbReference type="CDD" id="cd06261">
    <property type="entry name" value="TM_PBP2"/>
    <property type="match status" value="1"/>
</dbReference>
<proteinExistence type="inferred from homology"/>
<dbReference type="EMBL" id="CYZL01000036">
    <property type="protein sequence ID" value="CUP02178.1"/>
    <property type="molecule type" value="Genomic_DNA"/>
</dbReference>
<keyword evidence="5" id="KW-0029">Amino-acid transport</keyword>
<evidence type="ECO:0000313" key="12">
    <source>
        <dbReference type="Proteomes" id="UP000095390"/>
    </source>
</evidence>
<accession>A0A174JX42</accession>
<dbReference type="AlphaFoldDB" id="A0A174JX42"/>
<dbReference type="SUPFAM" id="SSF161098">
    <property type="entry name" value="MetI-like"/>
    <property type="match status" value="1"/>
</dbReference>
<reference evidence="12 13" key="1">
    <citation type="submission" date="2015-09" db="EMBL/GenBank/DDBJ databases">
        <authorList>
            <consortium name="Pathogen Informatics"/>
        </authorList>
    </citation>
    <scope>NUCLEOTIDE SEQUENCE [LARGE SCALE GENOMIC DNA]</scope>
    <source>
        <strain evidence="11 13">2789STDY5834835</strain>
        <strain evidence="10 12">2789STDY5834966</strain>
    </source>
</reference>
<keyword evidence="6 8" id="KW-1133">Transmembrane helix</keyword>
<feature type="transmembrane region" description="Helical" evidence="8">
    <location>
        <begin position="180"/>
        <end position="205"/>
    </location>
</feature>
<dbReference type="GO" id="GO:0022857">
    <property type="term" value="F:transmembrane transporter activity"/>
    <property type="evidence" value="ECO:0007669"/>
    <property type="project" value="InterPro"/>
</dbReference>
<protein>
    <submittedName>
        <fullName evidence="11">L-cystine transport system permease protein tcyB</fullName>
    </submittedName>
</protein>
<dbReference type="Proteomes" id="UP000095390">
    <property type="component" value="Unassembled WGS sequence"/>
</dbReference>
<name>A0A174JX42_9FIRM</name>
<keyword evidence="4 8" id="KW-0812">Transmembrane</keyword>
<comment type="subcellular location">
    <subcellularLocation>
        <location evidence="1 8">Cell membrane</location>
        <topology evidence="1 8">Multi-pass membrane protein</topology>
    </subcellularLocation>
</comment>
<dbReference type="InterPro" id="IPR000515">
    <property type="entry name" value="MetI-like"/>
</dbReference>
<sequence>MMATSPVESLSSGFILNIELFFITLLLALPLGLVITFCSMSKFKPLKWLSRTFVWIIRGTPLMLQLFVVLYVPGLLFAMPISSRFTAAVIAFVINYAAYFSEIYRGGIESVSRGQYEAGQVLGMTKTQIFFKIILLQVIKRIIPPMSNEVITLTKDTSLARVIALAEIIMCAERYTKQGLIWPLFATALYFLVFNGILTILFGWIEKKMDYFRV</sequence>
<dbReference type="InterPro" id="IPR043429">
    <property type="entry name" value="ArtM/GltK/GlnP/TcyL/YhdX-like"/>
</dbReference>
<feature type="domain" description="ABC transmembrane type-1" evidence="9">
    <location>
        <begin position="10"/>
        <end position="202"/>
    </location>
</feature>
<evidence type="ECO:0000313" key="13">
    <source>
        <dbReference type="Proteomes" id="UP000095679"/>
    </source>
</evidence>
<keyword evidence="3" id="KW-1003">Cell membrane</keyword>
<evidence type="ECO:0000256" key="2">
    <source>
        <dbReference type="ARBA" id="ARBA00022448"/>
    </source>
</evidence>
<dbReference type="InterPro" id="IPR010065">
    <property type="entry name" value="AA_ABC_transptr_permease_3TM"/>
</dbReference>
<dbReference type="GO" id="GO:0006865">
    <property type="term" value="P:amino acid transport"/>
    <property type="evidence" value="ECO:0007669"/>
    <property type="project" value="UniProtKB-KW"/>
</dbReference>
<feature type="transmembrane region" description="Helical" evidence="8">
    <location>
        <begin position="85"/>
        <end position="104"/>
    </location>
</feature>
<dbReference type="Pfam" id="PF00528">
    <property type="entry name" value="BPD_transp_1"/>
    <property type="match status" value="1"/>
</dbReference>
<dbReference type="InterPro" id="IPR035906">
    <property type="entry name" value="MetI-like_sf"/>
</dbReference>
<organism evidence="11 13">
    <name type="scientific">Anaerobutyricum hallii</name>
    <dbReference type="NCBI Taxonomy" id="39488"/>
    <lineage>
        <taxon>Bacteria</taxon>
        <taxon>Bacillati</taxon>
        <taxon>Bacillota</taxon>
        <taxon>Clostridia</taxon>
        <taxon>Lachnospirales</taxon>
        <taxon>Lachnospiraceae</taxon>
        <taxon>Anaerobutyricum</taxon>
    </lineage>
</organism>
<evidence type="ECO:0000256" key="1">
    <source>
        <dbReference type="ARBA" id="ARBA00004651"/>
    </source>
</evidence>
<evidence type="ECO:0000256" key="6">
    <source>
        <dbReference type="ARBA" id="ARBA00022989"/>
    </source>
</evidence>
<keyword evidence="2 8" id="KW-0813">Transport</keyword>
<dbReference type="Proteomes" id="UP000095679">
    <property type="component" value="Unassembled WGS sequence"/>
</dbReference>
<evidence type="ECO:0000259" key="9">
    <source>
        <dbReference type="PROSITE" id="PS50928"/>
    </source>
</evidence>
<evidence type="ECO:0000313" key="11">
    <source>
        <dbReference type="EMBL" id="CUP02178.1"/>
    </source>
</evidence>
<evidence type="ECO:0000256" key="3">
    <source>
        <dbReference type="ARBA" id="ARBA00022475"/>
    </source>
</evidence>
<evidence type="ECO:0000256" key="4">
    <source>
        <dbReference type="ARBA" id="ARBA00022692"/>
    </source>
</evidence>
<dbReference type="NCBIfam" id="TIGR01726">
    <property type="entry name" value="HEQRo_perm_3TM"/>
    <property type="match status" value="1"/>
</dbReference>
<dbReference type="PANTHER" id="PTHR30614:SF0">
    <property type="entry name" value="L-CYSTINE TRANSPORT SYSTEM PERMEASE PROTEIN TCYL"/>
    <property type="match status" value="1"/>
</dbReference>
<dbReference type="OrthoDB" id="9787841at2"/>
<dbReference type="EMBL" id="CYYC01000014">
    <property type="protein sequence ID" value="CUM97510.1"/>
    <property type="molecule type" value="Genomic_DNA"/>
</dbReference>
<evidence type="ECO:0000256" key="8">
    <source>
        <dbReference type="RuleBase" id="RU363032"/>
    </source>
</evidence>
<feature type="transmembrane region" description="Helical" evidence="8">
    <location>
        <begin position="20"/>
        <end position="40"/>
    </location>
</feature>
<evidence type="ECO:0000256" key="7">
    <source>
        <dbReference type="ARBA" id="ARBA00023136"/>
    </source>
</evidence>